<sequence length="399" mass="46154">MVAFSKLFHPPHNSLPCSELLLHQGQTCKQLIWWNWYRCSVGSLRYFLPLAISPLVLRPKSLNTQALLNILRHYLETSLWGAAATAFTFNGICLLRNLLGRYYLYTATCLPAYTAFQLSWFFPVRTVRLFSTATTQSALETWLRKQNNIISRSLPLQTIIFMLSSAVILHFKRREEYNGFWFIQPIKNVSAQKNEENYEDLKKSSNCCTHEGKTCAEYVLTGMKGYLLYGIPLDLMSIVTKGRLPRTWKELKMIRFQMTAFFLSYIGIYRLSNCVLAHYPFDVTYQHLLSAGLGGISYFFLDKLTFSALAFVIAVQAAWQSYCQKPTKKPEDRLSSFLKSIPFAKLMIQVNIAYLAHCYIFQHDTMSSLAKGFFRGMTDDRFERIYQFLLNSLAEHEKS</sequence>
<evidence type="ECO:0000313" key="3">
    <source>
        <dbReference type="EMBL" id="JAB96417.1"/>
    </source>
</evidence>
<gene>
    <name evidence="3" type="primary">TM135</name>
    <name evidence="2" type="ORF">CCAP1982_LOCUS3118</name>
</gene>
<accession>W8BCJ4</accession>
<protein>
    <submittedName>
        <fullName evidence="2">(Mediterranean fruit fly) hypothetical protein</fullName>
    </submittedName>
    <submittedName>
        <fullName evidence="3">Transmembrane protein 135</fullName>
    </submittedName>
</protein>
<name>W8BCJ4_CERCA</name>
<evidence type="ECO:0000313" key="4">
    <source>
        <dbReference type="Proteomes" id="UP000606786"/>
    </source>
</evidence>
<keyword evidence="1" id="KW-1133">Transmembrane helix</keyword>
<organism evidence="3">
    <name type="scientific">Ceratitis capitata</name>
    <name type="common">Mediterranean fruit fly</name>
    <name type="synonym">Tephritis capitata</name>
    <dbReference type="NCBI Taxonomy" id="7213"/>
    <lineage>
        <taxon>Eukaryota</taxon>
        <taxon>Metazoa</taxon>
        <taxon>Ecdysozoa</taxon>
        <taxon>Arthropoda</taxon>
        <taxon>Hexapoda</taxon>
        <taxon>Insecta</taxon>
        <taxon>Pterygota</taxon>
        <taxon>Neoptera</taxon>
        <taxon>Endopterygota</taxon>
        <taxon>Diptera</taxon>
        <taxon>Brachycera</taxon>
        <taxon>Muscomorpha</taxon>
        <taxon>Tephritoidea</taxon>
        <taxon>Tephritidae</taxon>
        <taxon>Ceratitis</taxon>
        <taxon>Ceratitis</taxon>
    </lineage>
</organism>
<evidence type="ECO:0000313" key="2">
    <source>
        <dbReference type="EMBL" id="CAD6994365.1"/>
    </source>
</evidence>
<dbReference type="EMBL" id="GAMC01010135">
    <property type="protein sequence ID" value="JAB96420.1"/>
    <property type="molecule type" value="mRNA"/>
</dbReference>
<reference evidence="2" key="3">
    <citation type="submission" date="2020-11" db="EMBL/GenBank/DDBJ databases">
        <authorList>
            <person name="Whitehead M."/>
        </authorList>
    </citation>
    <scope>NUCLEOTIDE SEQUENCE</scope>
    <source>
        <strain evidence="2">EGII</strain>
    </source>
</reference>
<keyword evidence="1" id="KW-0472">Membrane</keyword>
<feature type="transmembrane region" description="Helical" evidence="1">
    <location>
        <begin position="253"/>
        <end position="271"/>
    </location>
</feature>
<reference evidence="3" key="2">
    <citation type="journal article" date="2014" name="BMC Genomics">
        <title>A genomic perspective to assessing quality of mass-reared SIT flies used in Mediterranean fruit fly (Ceratitis capitata) eradication in California.</title>
        <authorList>
            <person name="Calla B."/>
            <person name="Hall B."/>
            <person name="Hou S."/>
            <person name="Geib S.M."/>
        </authorList>
    </citation>
    <scope>NUCLEOTIDE SEQUENCE</scope>
</reference>
<reference evidence="3" key="1">
    <citation type="submission" date="2013-07" db="EMBL/GenBank/DDBJ databases">
        <authorList>
            <person name="Geib S."/>
        </authorList>
    </citation>
    <scope>NUCLEOTIDE SEQUENCE</scope>
</reference>
<dbReference type="EMBL" id="CAJHJT010000001">
    <property type="protein sequence ID" value="CAD6994365.1"/>
    <property type="molecule type" value="Genomic_DNA"/>
</dbReference>
<dbReference type="OrthoDB" id="291792at2759"/>
<feature type="transmembrane region" description="Helical" evidence="1">
    <location>
        <begin position="102"/>
        <end position="122"/>
    </location>
</feature>
<dbReference type="EMBL" id="GAMC01010138">
    <property type="protein sequence ID" value="JAB96417.1"/>
    <property type="molecule type" value="mRNA"/>
</dbReference>
<keyword evidence="1 3" id="KW-0812">Transmembrane</keyword>
<feature type="transmembrane region" description="Helical" evidence="1">
    <location>
        <begin position="149"/>
        <end position="171"/>
    </location>
</feature>
<keyword evidence="4" id="KW-1185">Reference proteome</keyword>
<dbReference type="Proteomes" id="UP000606786">
    <property type="component" value="Unassembled WGS sequence"/>
</dbReference>
<evidence type="ECO:0000256" key="1">
    <source>
        <dbReference type="SAM" id="Phobius"/>
    </source>
</evidence>
<feature type="transmembrane region" description="Helical" evidence="1">
    <location>
        <begin position="306"/>
        <end position="322"/>
    </location>
</feature>
<feature type="transmembrane region" description="Helical" evidence="1">
    <location>
        <begin position="77"/>
        <end position="95"/>
    </location>
</feature>
<proteinExistence type="evidence at transcript level"/>
<dbReference type="AlphaFoldDB" id="W8BCJ4"/>
<dbReference type="EMBL" id="GAMC01010136">
    <property type="protein sequence ID" value="JAB96419.1"/>
    <property type="molecule type" value="mRNA"/>
</dbReference>